<evidence type="ECO:0000256" key="1">
    <source>
        <dbReference type="SAM" id="MobiDB-lite"/>
    </source>
</evidence>
<feature type="compositionally biased region" description="Low complexity" evidence="1">
    <location>
        <begin position="119"/>
        <end position="130"/>
    </location>
</feature>
<organism evidence="2 3">
    <name type="scientific">Dreissena polymorpha</name>
    <name type="common">Zebra mussel</name>
    <name type="synonym">Mytilus polymorpha</name>
    <dbReference type="NCBI Taxonomy" id="45954"/>
    <lineage>
        <taxon>Eukaryota</taxon>
        <taxon>Metazoa</taxon>
        <taxon>Spiralia</taxon>
        <taxon>Lophotrochozoa</taxon>
        <taxon>Mollusca</taxon>
        <taxon>Bivalvia</taxon>
        <taxon>Autobranchia</taxon>
        <taxon>Heteroconchia</taxon>
        <taxon>Euheterodonta</taxon>
        <taxon>Imparidentia</taxon>
        <taxon>Neoheterodontei</taxon>
        <taxon>Myida</taxon>
        <taxon>Dreissenoidea</taxon>
        <taxon>Dreissenidae</taxon>
        <taxon>Dreissena</taxon>
    </lineage>
</organism>
<feature type="region of interest" description="Disordered" evidence="1">
    <location>
        <begin position="111"/>
        <end position="149"/>
    </location>
</feature>
<feature type="region of interest" description="Disordered" evidence="1">
    <location>
        <begin position="1"/>
        <end position="28"/>
    </location>
</feature>
<protein>
    <submittedName>
        <fullName evidence="2">Uncharacterized protein</fullName>
    </submittedName>
</protein>
<feature type="region of interest" description="Disordered" evidence="1">
    <location>
        <begin position="267"/>
        <end position="353"/>
    </location>
</feature>
<sequence>MVSPTITTTPLPPGEWSHQQSPYSHHPTPTWRMVSPTIPLLTPPHSTWRMVSPTIPLLTLPHSHLENGLTNNPLTHTTPLPPGEWSHQQSPYSHHPTPTWRMVSPTIPLLTPPHSHLENGLTNNPLTHTTPLPPGEWSHQQSPYSHHPTPTWRMVSPTIPLLTPPHSHLENGLTNNPLTHTTPLPPGEWSHQQSSYSHHPTPTWRMVSPTIPLLTPPHSHLENGLTNNPLTHTTPLPPGEWSHQQSPYSHHPHSTWRMVSPTIPLLTPPHSHLENGLTNNPLTHTTPLPPGEWSSPTIPLLTPPHSHLENGLTNNPLTHTTPLHLENDLTNNPLTHTTPLPPGKWSHQQSPYSHHPTPTWRMVSPTIPLLTPPHSHLENGLTNNPLTHTTPLHLENGLTNNPLTHTTPLPPGEWSHQQSPYSHHPTPTWRMVSPTIPLLTPPHSHLRNGLTNNPLTHTTPLPPGEWSHQQSPYSHHPTPPGEWSHQQSSTPPHSTWRMVSPTIPLHHPTPTWRMVSPTILLLTPPHSTWRMVSPTIPLLTPPHSHLENGLTNNPLTHTTPLPPGEWSHQQSPYTTPLPPGEWSHQQSPYTTPLHLENGLTNNPLTPPHSHLENGLTNNPLTHTTPLHLENGLTNNPLTHTTPLPPGEWSHQQSPYTTPLHLENGLTNNPLTHTTPLHLENGLTNNPLIHTTPLPPGKWSHQQSPYSHHPTPTWRMVSPTIPLLTPPHSHLENGLTNNPLTHTTPLPPGEWSHQQSPYSHHPHSHLENGLTNNPLTHTTPLHLENGLTNNPLTHTTPLPPGEWSHQQSPYSHHPTPTWRMVSPTIPLHHPTPPGEWSHQQSPYSHHPTPTWRMVSPTIPLLTPPHSTWRMVSPTIPLLTPPHSHLENGLTNNPLTHTTPLPPGEWSHQQSPYSHHPTPPGE</sequence>
<feature type="compositionally biased region" description="Low complexity" evidence="1">
    <location>
        <begin position="223"/>
        <end position="234"/>
    </location>
</feature>
<keyword evidence="3" id="KW-1185">Reference proteome</keyword>
<proteinExistence type="predicted"/>
<feature type="compositionally biased region" description="Low complexity" evidence="1">
    <location>
        <begin position="275"/>
        <end position="286"/>
    </location>
</feature>
<dbReference type="AlphaFoldDB" id="A0A9D4JLL9"/>
<dbReference type="Proteomes" id="UP000828390">
    <property type="component" value="Unassembled WGS sequence"/>
</dbReference>
<feature type="region of interest" description="Disordered" evidence="1">
    <location>
        <begin position="543"/>
        <end position="847"/>
    </location>
</feature>
<feature type="compositionally biased region" description="Low complexity" evidence="1">
    <location>
        <begin position="886"/>
        <end position="897"/>
    </location>
</feature>
<feature type="region of interest" description="Disordered" evidence="1">
    <location>
        <begin position="68"/>
        <end position="97"/>
    </location>
</feature>
<reference evidence="2" key="2">
    <citation type="submission" date="2020-11" db="EMBL/GenBank/DDBJ databases">
        <authorList>
            <person name="McCartney M.A."/>
            <person name="Auch B."/>
            <person name="Kono T."/>
            <person name="Mallez S."/>
            <person name="Becker A."/>
            <person name="Gohl D.M."/>
            <person name="Silverstein K.A.T."/>
            <person name="Koren S."/>
            <person name="Bechman K.B."/>
            <person name="Herman A."/>
            <person name="Abrahante J.E."/>
            <person name="Garbe J."/>
        </authorList>
    </citation>
    <scope>NUCLEOTIDE SEQUENCE</scope>
    <source>
        <strain evidence="2">Duluth1</strain>
        <tissue evidence="2">Whole animal</tissue>
    </source>
</reference>
<feature type="compositionally biased region" description="Low complexity" evidence="1">
    <location>
        <begin position="615"/>
        <end position="641"/>
    </location>
</feature>
<feature type="compositionally biased region" description="Low complexity" evidence="1">
    <location>
        <begin position="312"/>
        <end position="338"/>
    </location>
</feature>
<feature type="region of interest" description="Disordered" evidence="1">
    <location>
        <begin position="163"/>
        <end position="201"/>
    </location>
</feature>
<feature type="compositionally biased region" description="Low complexity" evidence="1">
    <location>
        <begin position="665"/>
        <end position="678"/>
    </location>
</feature>
<feature type="compositionally biased region" description="Low complexity" evidence="1">
    <location>
        <begin position="732"/>
        <end position="743"/>
    </location>
</feature>
<reference evidence="2" key="1">
    <citation type="journal article" date="2019" name="bioRxiv">
        <title>The Genome of the Zebra Mussel, Dreissena polymorpha: A Resource for Invasive Species Research.</title>
        <authorList>
            <person name="McCartney M.A."/>
            <person name="Auch B."/>
            <person name="Kono T."/>
            <person name="Mallez S."/>
            <person name="Zhang Y."/>
            <person name="Obille A."/>
            <person name="Becker A."/>
            <person name="Abrahante J.E."/>
            <person name="Garbe J."/>
            <person name="Badalamenti J.P."/>
            <person name="Herman A."/>
            <person name="Mangelson H."/>
            <person name="Liachko I."/>
            <person name="Sullivan S."/>
            <person name="Sone E.D."/>
            <person name="Koren S."/>
            <person name="Silverstein K.A.T."/>
            <person name="Beckman K.B."/>
            <person name="Gohl D.M."/>
        </authorList>
    </citation>
    <scope>NUCLEOTIDE SEQUENCE</scope>
    <source>
        <strain evidence="2">Duluth1</strain>
        <tissue evidence="2">Whole animal</tissue>
    </source>
</reference>
<feature type="region of interest" description="Disordered" evidence="1">
    <location>
        <begin position="441"/>
        <end position="497"/>
    </location>
</feature>
<feature type="compositionally biased region" description="Low complexity" evidence="1">
    <location>
        <begin position="68"/>
        <end position="78"/>
    </location>
</feature>
<gene>
    <name evidence="2" type="ORF">DPMN_141803</name>
</gene>
<feature type="compositionally biased region" description="Polar residues" evidence="1">
    <location>
        <begin position="484"/>
        <end position="493"/>
    </location>
</feature>
<feature type="region of interest" description="Disordered" evidence="1">
    <location>
        <begin position="397"/>
        <end position="426"/>
    </location>
</feature>
<feature type="compositionally biased region" description="Low complexity" evidence="1">
    <location>
        <begin position="397"/>
        <end position="407"/>
    </location>
</feature>
<accession>A0A9D4JLL9</accession>
<feature type="compositionally biased region" description="Low complexity" evidence="1">
    <location>
        <begin position="548"/>
        <end position="559"/>
    </location>
</feature>
<feature type="region of interest" description="Disordered" evidence="1">
    <location>
        <begin position="215"/>
        <end position="254"/>
    </location>
</feature>
<name>A0A9D4JLL9_DREPO</name>
<dbReference type="EMBL" id="JAIWYP010000006">
    <property type="protein sequence ID" value="KAH3813348.1"/>
    <property type="molecule type" value="Genomic_DNA"/>
</dbReference>
<feature type="compositionally biased region" description="Low complexity" evidence="1">
    <location>
        <begin position="171"/>
        <end position="182"/>
    </location>
</feature>
<feature type="compositionally biased region" description="Polar residues" evidence="1">
    <location>
        <begin position="190"/>
        <end position="200"/>
    </location>
</feature>
<feature type="compositionally biased region" description="Low complexity" evidence="1">
    <location>
        <begin position="448"/>
        <end position="459"/>
    </location>
</feature>
<evidence type="ECO:0000313" key="2">
    <source>
        <dbReference type="EMBL" id="KAH3813348.1"/>
    </source>
</evidence>
<feature type="region of interest" description="Disordered" evidence="1">
    <location>
        <begin position="881"/>
        <end position="920"/>
    </location>
</feature>
<comment type="caution">
    <text evidence="2">The sequence shown here is derived from an EMBL/GenBank/DDBJ whole genome shotgun (WGS) entry which is preliminary data.</text>
</comment>
<feature type="compositionally biased region" description="Low complexity" evidence="1">
    <location>
        <begin position="769"/>
        <end position="795"/>
    </location>
</feature>
<evidence type="ECO:0000313" key="3">
    <source>
        <dbReference type="Proteomes" id="UP000828390"/>
    </source>
</evidence>